<feature type="transmembrane region" description="Helical" evidence="1">
    <location>
        <begin position="50"/>
        <end position="68"/>
    </location>
</feature>
<evidence type="ECO:0000313" key="2">
    <source>
        <dbReference type="EMBL" id="GGT62410.1"/>
    </source>
</evidence>
<protein>
    <submittedName>
        <fullName evidence="2">Uncharacterized protein</fullName>
    </submittedName>
</protein>
<sequence>MAVVALVADHYTDLPEWLGSACALVIGGTVTFAAWRWLRPGTHPTLQRNLLVGLLALVTVAGSVLAWSDAGPRADGRKDRADAKNVSAREIAQGITVTRIGDNVPGADAELTVDACLEMSGTGRVPEGWGLWLANNRDPAGTPGVGGFWSLQRARQTDGGTTWHIDTFGVGEEAGDTGNEFWLYVFLVPAPSDAVLSSLLADAPGVQTRPAGSEPVAQYRVKRDAVLNCPWFERNKKRS</sequence>
<keyword evidence="1" id="KW-0472">Membrane</keyword>
<proteinExistence type="predicted"/>
<accession>A0A918HH04</accession>
<reference evidence="2" key="2">
    <citation type="submission" date="2020-09" db="EMBL/GenBank/DDBJ databases">
        <authorList>
            <person name="Sun Q."/>
            <person name="Ohkuma M."/>
        </authorList>
    </citation>
    <scope>NUCLEOTIDE SEQUENCE</scope>
    <source>
        <strain evidence="2">JCM 4125</strain>
    </source>
</reference>
<comment type="caution">
    <text evidence="2">The sequence shown here is derived from an EMBL/GenBank/DDBJ whole genome shotgun (WGS) entry which is preliminary data.</text>
</comment>
<dbReference type="EMBL" id="BMSA01000013">
    <property type="protein sequence ID" value="GGT62410.1"/>
    <property type="molecule type" value="Genomic_DNA"/>
</dbReference>
<dbReference type="Proteomes" id="UP000646776">
    <property type="component" value="Unassembled WGS sequence"/>
</dbReference>
<reference evidence="2" key="1">
    <citation type="journal article" date="2014" name="Int. J. Syst. Evol. Microbiol.">
        <title>Complete genome sequence of Corynebacterium casei LMG S-19264T (=DSM 44701T), isolated from a smear-ripened cheese.</title>
        <authorList>
            <consortium name="US DOE Joint Genome Institute (JGI-PGF)"/>
            <person name="Walter F."/>
            <person name="Albersmeier A."/>
            <person name="Kalinowski J."/>
            <person name="Ruckert C."/>
        </authorList>
    </citation>
    <scope>NUCLEOTIDE SEQUENCE</scope>
    <source>
        <strain evidence="2">JCM 4125</strain>
    </source>
</reference>
<dbReference type="AlphaFoldDB" id="A0A918HH04"/>
<feature type="transmembrane region" description="Helical" evidence="1">
    <location>
        <begin position="17"/>
        <end position="38"/>
    </location>
</feature>
<gene>
    <name evidence="2" type="ORF">GCM10010226_45230</name>
</gene>
<keyword evidence="3" id="KW-1185">Reference proteome</keyword>
<name>A0A918HH04_9ACTN</name>
<keyword evidence="1" id="KW-0812">Transmembrane</keyword>
<evidence type="ECO:0000313" key="3">
    <source>
        <dbReference type="Proteomes" id="UP000646776"/>
    </source>
</evidence>
<keyword evidence="1" id="KW-1133">Transmembrane helix</keyword>
<organism evidence="2 3">
    <name type="scientific">Streptomyces phaeofaciens</name>
    <dbReference type="NCBI Taxonomy" id="68254"/>
    <lineage>
        <taxon>Bacteria</taxon>
        <taxon>Bacillati</taxon>
        <taxon>Actinomycetota</taxon>
        <taxon>Actinomycetes</taxon>
        <taxon>Kitasatosporales</taxon>
        <taxon>Streptomycetaceae</taxon>
        <taxon>Streptomyces</taxon>
    </lineage>
</organism>
<evidence type="ECO:0000256" key="1">
    <source>
        <dbReference type="SAM" id="Phobius"/>
    </source>
</evidence>